<organism evidence="1 2">
    <name type="scientific">Rhizoclosmatium globosum</name>
    <dbReference type="NCBI Taxonomy" id="329046"/>
    <lineage>
        <taxon>Eukaryota</taxon>
        <taxon>Fungi</taxon>
        <taxon>Fungi incertae sedis</taxon>
        <taxon>Chytridiomycota</taxon>
        <taxon>Chytridiomycota incertae sedis</taxon>
        <taxon>Chytridiomycetes</taxon>
        <taxon>Chytridiales</taxon>
        <taxon>Chytriomycetaceae</taxon>
        <taxon>Rhizoclosmatium</taxon>
    </lineage>
</organism>
<gene>
    <name evidence="1" type="ORF">BCR33DRAFT_719284</name>
</gene>
<comment type="caution">
    <text evidence="1">The sequence shown here is derived from an EMBL/GenBank/DDBJ whole genome shotgun (WGS) entry which is preliminary data.</text>
</comment>
<dbReference type="Proteomes" id="UP000193642">
    <property type="component" value="Unassembled WGS sequence"/>
</dbReference>
<dbReference type="AlphaFoldDB" id="A0A1Y2C1H7"/>
<evidence type="ECO:0000313" key="1">
    <source>
        <dbReference type="EMBL" id="ORY40754.1"/>
    </source>
</evidence>
<feature type="non-terminal residue" evidence="1">
    <location>
        <position position="94"/>
    </location>
</feature>
<reference evidence="1 2" key="1">
    <citation type="submission" date="2016-07" db="EMBL/GenBank/DDBJ databases">
        <title>Pervasive Adenine N6-methylation of Active Genes in Fungi.</title>
        <authorList>
            <consortium name="DOE Joint Genome Institute"/>
            <person name="Mondo S.J."/>
            <person name="Dannebaum R.O."/>
            <person name="Kuo R.C."/>
            <person name="Labutti K."/>
            <person name="Haridas S."/>
            <person name="Kuo A."/>
            <person name="Salamov A."/>
            <person name="Ahrendt S.R."/>
            <person name="Lipzen A."/>
            <person name="Sullivan W."/>
            <person name="Andreopoulos W.B."/>
            <person name="Clum A."/>
            <person name="Lindquist E."/>
            <person name="Daum C."/>
            <person name="Ramamoorthy G.K."/>
            <person name="Gryganskyi A."/>
            <person name="Culley D."/>
            <person name="Magnuson J.K."/>
            <person name="James T.Y."/>
            <person name="O'Malley M.A."/>
            <person name="Stajich J.E."/>
            <person name="Spatafora J.W."/>
            <person name="Visel A."/>
            <person name="Grigoriev I.V."/>
        </authorList>
    </citation>
    <scope>NUCLEOTIDE SEQUENCE [LARGE SCALE GENOMIC DNA]</scope>
    <source>
        <strain evidence="1 2">JEL800</strain>
    </source>
</reference>
<keyword evidence="2" id="KW-1185">Reference proteome</keyword>
<evidence type="ECO:0000313" key="2">
    <source>
        <dbReference type="Proteomes" id="UP000193642"/>
    </source>
</evidence>
<protein>
    <submittedName>
        <fullName evidence="1">Uncharacterized protein</fullName>
    </submittedName>
</protein>
<proteinExistence type="predicted"/>
<accession>A0A1Y2C1H7</accession>
<dbReference type="EMBL" id="MCGO01000034">
    <property type="protein sequence ID" value="ORY40754.1"/>
    <property type="molecule type" value="Genomic_DNA"/>
</dbReference>
<sequence>MNDNYGEAFFLPLSENYHCLKLWPEQAAKHLCKSETSCLWESRAYFLQPALRESIIGVCDTFQNNLRILLMWMEAEKLCGVLKIHSCVTLMKMN</sequence>
<name>A0A1Y2C1H7_9FUNG</name>